<dbReference type="RefSeq" id="YP_009262065.1">
    <property type="nucleotide sequence ID" value="NC_030522.1"/>
</dbReference>
<organism evidence="2">
    <name type="scientific">Chrysoporthe austroafricana</name>
    <dbReference type="NCBI Taxonomy" id="354353"/>
    <lineage>
        <taxon>Eukaryota</taxon>
        <taxon>Fungi</taxon>
        <taxon>Dikarya</taxon>
        <taxon>Ascomycota</taxon>
        <taxon>Pezizomycotina</taxon>
        <taxon>Sordariomycetes</taxon>
        <taxon>Sordariomycetidae</taxon>
        <taxon>Diaporthales</taxon>
        <taxon>Cryphonectriaceae</taxon>
        <taxon>Cryphonectria-Endothia species complex</taxon>
        <taxon>Chrysoporthe</taxon>
    </lineage>
</organism>
<dbReference type="Pfam" id="PF00961">
    <property type="entry name" value="LAGLIDADG_1"/>
    <property type="match status" value="2"/>
</dbReference>
<dbReference type="GeneID" id="31078044"/>
<dbReference type="GO" id="GO:0005739">
    <property type="term" value="C:mitochondrion"/>
    <property type="evidence" value="ECO:0007669"/>
    <property type="project" value="UniProtKB-ARBA"/>
</dbReference>
<protein>
    <submittedName>
        <fullName evidence="2">LAGLIDADG endonuclease</fullName>
    </submittedName>
</protein>
<dbReference type="InterPro" id="IPR004860">
    <property type="entry name" value="LAGLIDADG_dom"/>
</dbReference>
<dbReference type="SUPFAM" id="SSF55608">
    <property type="entry name" value="Homing endonucleases"/>
    <property type="match status" value="2"/>
</dbReference>
<dbReference type="AlphaFoldDB" id="A0A191MWU3"/>
<reference evidence="2" key="1">
    <citation type="journal article" date="2016" name="PLoS ONE">
        <title>Intron Derived Size Polymorphism in the Mitochondrial Genomes of Closely Related Chrysoporthe Species.</title>
        <authorList>
            <person name="Kanzi A.M."/>
            <person name="Wingfield B.D."/>
            <person name="Steenkamp E.T."/>
            <person name="Naidoo S."/>
            <person name="van der Merwe N.A."/>
        </authorList>
    </citation>
    <scope>NUCLEOTIDE SEQUENCE</scope>
</reference>
<keyword evidence="2" id="KW-0496">Mitochondrion</keyword>
<name>A0A191MWU3_9PEZI</name>
<evidence type="ECO:0000259" key="1">
    <source>
        <dbReference type="Pfam" id="PF00961"/>
    </source>
</evidence>
<dbReference type="EMBL" id="KT380883">
    <property type="protein sequence ID" value="AMX22140.1"/>
    <property type="molecule type" value="Genomic_DNA"/>
</dbReference>
<dbReference type="GO" id="GO:0004519">
    <property type="term" value="F:endonuclease activity"/>
    <property type="evidence" value="ECO:0007669"/>
    <property type="project" value="UniProtKB-KW"/>
</dbReference>
<proteinExistence type="predicted"/>
<keyword evidence="2" id="KW-0378">Hydrolase</keyword>
<keyword evidence="2" id="KW-0540">Nuclease</keyword>
<geneLocation type="mitochondrion" evidence="2"/>
<dbReference type="PANTHER" id="PTHR36181:SF4">
    <property type="entry name" value="LAGLIDADG ENDONUCLEASE"/>
    <property type="match status" value="1"/>
</dbReference>
<dbReference type="Gene3D" id="3.10.28.10">
    <property type="entry name" value="Homing endonucleases"/>
    <property type="match status" value="2"/>
</dbReference>
<feature type="domain" description="Homing endonuclease LAGLIDADG" evidence="1">
    <location>
        <begin position="218"/>
        <end position="317"/>
    </location>
</feature>
<accession>A0A191MWU3</accession>
<gene>
    <name evidence="2" type="primary">orf348</name>
</gene>
<dbReference type="PANTHER" id="PTHR36181">
    <property type="entry name" value="INTRON-ENCODED ENDONUCLEASE AI3-RELATED"/>
    <property type="match status" value="1"/>
</dbReference>
<keyword evidence="2" id="KW-0255">Endonuclease</keyword>
<feature type="domain" description="Homing endonuclease LAGLIDADG" evidence="1">
    <location>
        <begin position="40"/>
        <end position="137"/>
    </location>
</feature>
<dbReference type="InterPro" id="IPR027434">
    <property type="entry name" value="Homing_endonucl"/>
</dbReference>
<sequence>MAPASLLGIYFKNYKMNNKLLNDQILNSPTISNISPWFVTGFADGEASFMLWVRKSDRVKTGWQVSGVFSIHLHAKDLPLLQGIQAFFGGVGAIHKGSEKSYKYTVSAIKELDVIIAHFSEYPLATEKLGDFLLFKQGVEIIKSGRHTTPEGLLEIVSIKASLNLGLSEVLKKAFPETVGVIRSVSRAIGSIKGMIDTNVEWVQPENKRLNLDPNWVAGFVTAEGSFIVVLTKSARYNTGYQVSVAFKISQKLRDVELLQSFVSYFGCGNSYVITDRDMCEFTCQKLSDNIAKIIPFFRQHPILGFKSLDFNDWCEVAALIENKSHLTEHGLQRIRDIKVGMNLARNS</sequence>
<evidence type="ECO:0000313" key="2">
    <source>
        <dbReference type="EMBL" id="AMX22140.1"/>
    </source>
</evidence>
<dbReference type="FunFam" id="3.10.28.10:FF:000010">
    <property type="entry name" value="LAGLIDADG homing endonuclease I-LtrII"/>
    <property type="match status" value="1"/>
</dbReference>
<dbReference type="InterPro" id="IPR051289">
    <property type="entry name" value="LAGLIDADG_Endonuclease"/>
</dbReference>